<comment type="caution">
    <text evidence="3">The sequence shown here is derived from an EMBL/GenBank/DDBJ whole genome shotgun (WGS) entry which is preliminary data.</text>
</comment>
<evidence type="ECO:0000313" key="4">
    <source>
        <dbReference type="Proteomes" id="UP001165367"/>
    </source>
</evidence>
<evidence type="ECO:0000256" key="1">
    <source>
        <dbReference type="SAM" id="SignalP"/>
    </source>
</evidence>
<evidence type="ECO:0000259" key="2">
    <source>
        <dbReference type="Pfam" id="PF07969"/>
    </source>
</evidence>
<dbReference type="Proteomes" id="UP001165367">
    <property type="component" value="Unassembled WGS sequence"/>
</dbReference>
<evidence type="ECO:0000313" key="3">
    <source>
        <dbReference type="EMBL" id="MCG2612878.1"/>
    </source>
</evidence>
<feature type="chain" id="PRO_5046938904" evidence="1">
    <location>
        <begin position="18"/>
        <end position="529"/>
    </location>
</feature>
<gene>
    <name evidence="3" type="ORF">LZZ85_01255</name>
</gene>
<dbReference type="SUPFAM" id="SSF51556">
    <property type="entry name" value="Metallo-dependent hydrolases"/>
    <property type="match status" value="1"/>
</dbReference>
<dbReference type="InterPro" id="IPR023100">
    <property type="entry name" value="D-aminoacylase_insert_dom_sf"/>
</dbReference>
<reference evidence="3" key="1">
    <citation type="submission" date="2022-01" db="EMBL/GenBank/DDBJ databases">
        <authorList>
            <person name="Jo J.-H."/>
            <person name="Im W.-T."/>
        </authorList>
    </citation>
    <scope>NUCLEOTIDE SEQUENCE</scope>
    <source>
        <strain evidence="3">NA20</strain>
    </source>
</reference>
<accession>A0ABS9KKN2</accession>
<name>A0ABS9KKN2_9BACT</name>
<dbReference type="InterPro" id="IPR032466">
    <property type="entry name" value="Metal_Hydrolase"/>
</dbReference>
<dbReference type="PANTHER" id="PTHR11647">
    <property type="entry name" value="HYDRANTOINASE/DIHYDROPYRIMIDINASE FAMILY MEMBER"/>
    <property type="match status" value="1"/>
</dbReference>
<dbReference type="InterPro" id="IPR050378">
    <property type="entry name" value="Metallo-dep_Hydrolases_sf"/>
</dbReference>
<protein>
    <submittedName>
        <fullName evidence="3">D-aminoacylase</fullName>
    </submittedName>
</protein>
<dbReference type="EMBL" id="JAKLTR010000001">
    <property type="protein sequence ID" value="MCG2612878.1"/>
    <property type="molecule type" value="Genomic_DNA"/>
</dbReference>
<organism evidence="3 4">
    <name type="scientific">Terrimonas ginsenosidimutans</name>
    <dbReference type="NCBI Taxonomy" id="2908004"/>
    <lineage>
        <taxon>Bacteria</taxon>
        <taxon>Pseudomonadati</taxon>
        <taxon>Bacteroidota</taxon>
        <taxon>Chitinophagia</taxon>
        <taxon>Chitinophagales</taxon>
        <taxon>Chitinophagaceae</taxon>
        <taxon>Terrimonas</taxon>
    </lineage>
</organism>
<dbReference type="PANTHER" id="PTHR11647:SF1">
    <property type="entry name" value="COLLAPSIN RESPONSE MEDIATOR PROTEIN"/>
    <property type="match status" value="1"/>
</dbReference>
<proteinExistence type="predicted"/>
<keyword evidence="4" id="KW-1185">Reference proteome</keyword>
<dbReference type="SUPFAM" id="SSF51338">
    <property type="entry name" value="Composite domain of metallo-dependent hydrolases"/>
    <property type="match status" value="1"/>
</dbReference>
<dbReference type="Gene3D" id="3.20.20.140">
    <property type="entry name" value="Metal-dependent hydrolases"/>
    <property type="match status" value="1"/>
</dbReference>
<feature type="signal peptide" evidence="1">
    <location>
        <begin position="1"/>
        <end position="17"/>
    </location>
</feature>
<dbReference type="CDD" id="cd01297">
    <property type="entry name" value="D-aminoacylase"/>
    <property type="match status" value="1"/>
</dbReference>
<sequence>MKRLFTLCCLISLQAFAQNNTCDILIENGKVIDGSGNNWYYGSVAVSDGKIVAIGRNISFKGKKTIDAKGLIVAPGFIDVHTHLEGDEDKDPKATSFILDGVTTCITGNCGSSNIDVARYLKWIDSLKLSINVATLAGHNDIRKQVLGRANRDASSTEMRQMEQLMEKAMQDGALGLSTGLIYIPGTYTKTPEIISLAKIAANYDGLYATHMRDEGDSVTQAIEEALAIGRGANIPVEISHFKLSGQQNWGRSRETVAMIEAARREGIEVTIDQYPYTASSTSISTLIPEEILADGQDSIKARLQRPEVRRYVTRSMLERLKKRKLKHFSYAVVAYYQSDTSFNGKSIEQINLMNGRKHNAKTETETVMEIMINGGASAVFHGMGEEDVKRIMQYPFNMFASDATIRVLNAGMPHPRGYGTNARVLAKYVREEKVISLEEAIRRMTSLPAQKFQLQDRGLLREGFAADIVVFDEKTVKDVSTFEKPHAYSKGFHYVLVNGVMTVDHEQHTGARAGKSLYGPMKKKDAAR</sequence>
<dbReference type="RefSeq" id="WP_237868105.1">
    <property type="nucleotide sequence ID" value="NZ_JAKLTR010000001.1"/>
</dbReference>
<dbReference type="Gene3D" id="2.30.40.10">
    <property type="entry name" value="Urease, subunit C, domain 1"/>
    <property type="match status" value="1"/>
</dbReference>
<dbReference type="InterPro" id="IPR011059">
    <property type="entry name" value="Metal-dep_hydrolase_composite"/>
</dbReference>
<dbReference type="InterPro" id="IPR013108">
    <property type="entry name" value="Amidohydro_3"/>
</dbReference>
<keyword evidence="1" id="KW-0732">Signal</keyword>
<feature type="domain" description="Amidohydrolase 3" evidence="2">
    <location>
        <begin position="64"/>
        <end position="503"/>
    </location>
</feature>
<dbReference type="Pfam" id="PF07969">
    <property type="entry name" value="Amidohydro_3"/>
    <property type="match status" value="1"/>
</dbReference>
<dbReference type="Gene3D" id="3.30.1490.130">
    <property type="entry name" value="D-aminoacylase. Domain 3"/>
    <property type="match status" value="1"/>
</dbReference>